<evidence type="ECO:0000313" key="2">
    <source>
        <dbReference type="EMBL" id="SHE93944.1"/>
    </source>
</evidence>
<dbReference type="RefSeq" id="WP_066052031.1">
    <property type="nucleotide sequence ID" value="NZ_CP014223.1"/>
</dbReference>
<dbReference type="OrthoDB" id="3389264at2"/>
<reference evidence="3" key="2">
    <citation type="submission" date="2016-01" db="EMBL/GenBank/DDBJ databases">
        <authorList>
            <person name="Poehlein A."/>
            <person name="Schlien K."/>
            <person name="Gottschalk G."/>
            <person name="Buckel W."/>
            <person name="Daniel R."/>
        </authorList>
    </citation>
    <scope>NUCLEOTIDE SEQUENCE [LARGE SCALE GENOMIC DNA]</scope>
    <source>
        <strain evidence="3">X2</strain>
    </source>
</reference>
<evidence type="ECO:0000313" key="4">
    <source>
        <dbReference type="Proteomes" id="UP000184204"/>
    </source>
</evidence>
<dbReference type="Proteomes" id="UP000184204">
    <property type="component" value="Unassembled WGS sequence"/>
</dbReference>
<dbReference type="EMBL" id="FQUA01000011">
    <property type="protein sequence ID" value="SHE93944.1"/>
    <property type="molecule type" value="Genomic_DNA"/>
</dbReference>
<evidence type="ECO:0000313" key="3">
    <source>
        <dbReference type="Proteomes" id="UP000068026"/>
    </source>
</evidence>
<proteinExistence type="predicted"/>
<reference evidence="4" key="3">
    <citation type="submission" date="2016-11" db="EMBL/GenBank/DDBJ databases">
        <authorList>
            <person name="Jaros S."/>
            <person name="Januszkiewicz K."/>
            <person name="Wedrychowicz H."/>
        </authorList>
    </citation>
    <scope>NUCLEOTIDE SEQUENCE [LARGE SCALE GENOMIC DNA]</scope>
    <source>
        <strain evidence="4">DSM 1682</strain>
    </source>
</reference>
<dbReference type="KEGG" id="cpro:CPRO_23970"/>
<reference evidence="2" key="4">
    <citation type="submission" date="2016-11" db="EMBL/GenBank/DDBJ databases">
        <authorList>
            <person name="Varghese N."/>
            <person name="Submissions S."/>
        </authorList>
    </citation>
    <scope>NUCLEOTIDE SEQUENCE</scope>
    <source>
        <strain evidence="2">DSM 1682</strain>
    </source>
</reference>
<organism evidence="2 4">
    <name type="scientific">Anaerotignum propionicum DSM 1682</name>
    <dbReference type="NCBI Taxonomy" id="991789"/>
    <lineage>
        <taxon>Bacteria</taxon>
        <taxon>Bacillati</taxon>
        <taxon>Bacillota</taxon>
        <taxon>Clostridia</taxon>
        <taxon>Lachnospirales</taxon>
        <taxon>Anaerotignaceae</taxon>
        <taxon>Anaerotignum</taxon>
    </lineage>
</organism>
<accession>A0A110A7V8</accession>
<name>A0A110A7V8_ANAPI</name>
<protein>
    <submittedName>
        <fullName evidence="2">Uncharacterized protein</fullName>
    </submittedName>
</protein>
<dbReference type="AlphaFoldDB" id="A0A110A7V8"/>
<dbReference type="Proteomes" id="UP000068026">
    <property type="component" value="Chromosome"/>
</dbReference>
<keyword evidence="3" id="KW-1185">Reference proteome</keyword>
<dbReference type="EMBL" id="CP014223">
    <property type="protein sequence ID" value="AMJ41963.1"/>
    <property type="molecule type" value="Genomic_DNA"/>
</dbReference>
<reference evidence="1 3" key="1">
    <citation type="journal article" date="2016" name="Genome Announc.">
        <title>Complete Genome Sequence of the Amino Acid-Fermenting Clostridium propionicum X2 (DSM 1682).</title>
        <authorList>
            <person name="Poehlein A."/>
            <person name="Schlien K."/>
            <person name="Chowdhury N.P."/>
            <person name="Gottschalk G."/>
            <person name="Buckel W."/>
            <person name="Daniel R."/>
        </authorList>
    </citation>
    <scope>NUCLEOTIDE SEQUENCE [LARGE SCALE GENOMIC DNA]</scope>
    <source>
        <strain evidence="1 3">X2</strain>
    </source>
</reference>
<gene>
    <name evidence="1" type="ORF">CPRO_23970</name>
    <name evidence="2" type="ORF">SAMN02745151_02260</name>
</gene>
<evidence type="ECO:0000313" key="1">
    <source>
        <dbReference type="EMBL" id="AMJ41963.1"/>
    </source>
</evidence>
<sequence length="147" mass="17640">MGKRKLYKNDRSIRLRDNNYSEQLPSLDLSAFPLIDDFQITLIGRGNLGMHLYYFSQSLNRKIASFPWWDNADKDISIMCISDIPLGTLRNPFIDGEQSWQILIWEKRDYVYIMQGDDPCCTEFHIWFRVRKEKYLAEWDKMINNFK</sequence>